<dbReference type="InterPro" id="IPR014216">
    <property type="entry name" value="ABC_transptr_CydD"/>
</dbReference>
<evidence type="ECO:0000256" key="3">
    <source>
        <dbReference type="ARBA" id="ARBA00022741"/>
    </source>
</evidence>
<dbReference type="PROSITE" id="PS50893">
    <property type="entry name" value="ABC_TRANSPORTER_2"/>
    <property type="match status" value="1"/>
</dbReference>
<evidence type="ECO:0000256" key="2">
    <source>
        <dbReference type="ARBA" id="ARBA00022692"/>
    </source>
</evidence>
<keyword evidence="12" id="KW-1185">Reference proteome</keyword>
<feature type="region of interest" description="Disordered" evidence="7">
    <location>
        <begin position="430"/>
        <end position="458"/>
    </location>
</feature>
<gene>
    <name evidence="11" type="ORF">EV385_6553</name>
</gene>
<dbReference type="GO" id="GO:0005886">
    <property type="term" value="C:plasma membrane"/>
    <property type="evidence" value="ECO:0007669"/>
    <property type="project" value="UniProtKB-SubCell"/>
</dbReference>
<dbReference type="PROSITE" id="PS50929">
    <property type="entry name" value="ABC_TM1F"/>
    <property type="match status" value="1"/>
</dbReference>
<organism evidence="11 12">
    <name type="scientific">Krasilnikovia cinnamomea</name>
    <dbReference type="NCBI Taxonomy" id="349313"/>
    <lineage>
        <taxon>Bacteria</taxon>
        <taxon>Bacillati</taxon>
        <taxon>Actinomycetota</taxon>
        <taxon>Actinomycetes</taxon>
        <taxon>Micromonosporales</taxon>
        <taxon>Micromonosporaceae</taxon>
        <taxon>Krasilnikovia</taxon>
    </lineage>
</organism>
<comment type="caution">
    <text evidence="11">The sequence shown here is derived from an EMBL/GenBank/DDBJ whole genome shotgun (WGS) entry which is preliminary data.</text>
</comment>
<dbReference type="InterPro" id="IPR017871">
    <property type="entry name" value="ABC_transporter-like_CS"/>
</dbReference>
<evidence type="ECO:0000259" key="9">
    <source>
        <dbReference type="PROSITE" id="PS50893"/>
    </source>
</evidence>
<evidence type="ECO:0000256" key="7">
    <source>
        <dbReference type="SAM" id="MobiDB-lite"/>
    </source>
</evidence>
<dbReference type="Proteomes" id="UP000292564">
    <property type="component" value="Unassembled WGS sequence"/>
</dbReference>
<evidence type="ECO:0000256" key="5">
    <source>
        <dbReference type="ARBA" id="ARBA00022989"/>
    </source>
</evidence>
<dbReference type="GO" id="GO:0016887">
    <property type="term" value="F:ATP hydrolysis activity"/>
    <property type="evidence" value="ECO:0007669"/>
    <property type="project" value="InterPro"/>
</dbReference>
<evidence type="ECO:0000313" key="12">
    <source>
        <dbReference type="Proteomes" id="UP000292564"/>
    </source>
</evidence>
<dbReference type="NCBIfam" id="TIGR02857">
    <property type="entry name" value="CydD"/>
    <property type="match status" value="1"/>
</dbReference>
<dbReference type="RefSeq" id="WP_130512929.1">
    <property type="nucleotide sequence ID" value="NZ_SHKY01000001.1"/>
</dbReference>
<dbReference type="GO" id="GO:0042883">
    <property type="term" value="P:cysteine transport"/>
    <property type="evidence" value="ECO:0007669"/>
    <property type="project" value="InterPro"/>
</dbReference>
<keyword evidence="2 8" id="KW-0812">Transmembrane</keyword>
<feature type="transmembrane region" description="Helical" evidence="8">
    <location>
        <begin position="157"/>
        <end position="178"/>
    </location>
</feature>
<dbReference type="InterPro" id="IPR036640">
    <property type="entry name" value="ABC1_TM_sf"/>
</dbReference>
<dbReference type="InterPro" id="IPR027417">
    <property type="entry name" value="P-loop_NTPase"/>
</dbReference>
<name>A0A4Q7ZTQ0_9ACTN</name>
<keyword evidence="4 11" id="KW-0067">ATP-binding</keyword>
<dbReference type="EMBL" id="SHKY01000001">
    <property type="protein sequence ID" value="RZU54602.1"/>
    <property type="molecule type" value="Genomic_DNA"/>
</dbReference>
<dbReference type="PROSITE" id="PS00211">
    <property type="entry name" value="ABC_TRANSPORTER_1"/>
    <property type="match status" value="1"/>
</dbReference>
<dbReference type="AlphaFoldDB" id="A0A4Q7ZTQ0"/>
<evidence type="ECO:0000256" key="1">
    <source>
        <dbReference type="ARBA" id="ARBA00004651"/>
    </source>
</evidence>
<sequence>MRPLDPRLLRHARATRTYLAATAGIGAALAVLVVAQATLLADGITAVFLGGAGPAALSSTLGWLTVVVVARAALCWAQEVTSTRAAAGVKSELRGRLLSHLARLGPAARTGTGGYATLATRGLDALDAYFARYLPQLVLAALVPAIVLARLLPADLIAAVTIALTLPLIPVFMALVGWHTEAANRRQFRLLTRLSRHFLDVVAGLPTLRLFGRAKAQAETIRRISEEQRRRTMRTLRTAFLSSLVLELLATLSVALVAVGVGLRLVAGHLDLSTALLVLILAPEAYLPLRAVGANYHASAEGLAAAEEVFAVLETPVPPAGTRPAPDAATAELVFDDVEVAYPGRDGAALRLNARIAPGQIVALTGPSGCGKSTALAVLLGFAVPTRGRVTVGGVPLSEMDPARWRDRIAWVPQRPHLFAGTIRDNVTLATGAGRPGPPSAAVGHPAGPAAETGSSAARRAEAGDQEVWWALEQAGVADAVAALPGGLDTVLGDDGAGLSAGQRQRLALARAFLRDAPIVLLDEPTANLDDATAATVTAAIRRLAHGRTVVLAAHRPELIALADRALPLAPALAGAR</sequence>
<dbReference type="InterPro" id="IPR011527">
    <property type="entry name" value="ABC1_TM_dom"/>
</dbReference>
<keyword evidence="6 8" id="KW-0472">Membrane</keyword>
<evidence type="ECO:0000256" key="6">
    <source>
        <dbReference type="ARBA" id="ARBA00023136"/>
    </source>
</evidence>
<dbReference type="InterPro" id="IPR003439">
    <property type="entry name" value="ABC_transporter-like_ATP-bd"/>
</dbReference>
<dbReference type="PANTHER" id="PTHR24221:SF590">
    <property type="entry name" value="COMPONENT LINKED WITH THE ASSEMBLY OF CYTOCHROME' TRANSPORT TRANSMEMBRANE ATP-BINDING PROTEIN ABC TRANSPORTER CYDD-RELATED"/>
    <property type="match status" value="1"/>
</dbReference>
<feature type="transmembrane region" description="Helical" evidence="8">
    <location>
        <begin position="21"/>
        <end position="49"/>
    </location>
</feature>
<comment type="subcellular location">
    <subcellularLocation>
        <location evidence="1">Cell membrane</location>
        <topology evidence="1">Multi-pass membrane protein</topology>
    </subcellularLocation>
</comment>
<keyword evidence="3" id="KW-0547">Nucleotide-binding</keyword>
<accession>A0A4Q7ZTQ0</accession>
<dbReference type="Gene3D" id="3.40.50.300">
    <property type="entry name" value="P-loop containing nucleotide triphosphate hydrolases"/>
    <property type="match status" value="1"/>
</dbReference>
<proteinExistence type="predicted"/>
<evidence type="ECO:0000259" key="10">
    <source>
        <dbReference type="PROSITE" id="PS50929"/>
    </source>
</evidence>
<dbReference type="PANTHER" id="PTHR24221">
    <property type="entry name" value="ATP-BINDING CASSETTE SUB-FAMILY B"/>
    <property type="match status" value="1"/>
</dbReference>
<reference evidence="11 12" key="1">
    <citation type="submission" date="2019-02" db="EMBL/GenBank/DDBJ databases">
        <title>Sequencing the genomes of 1000 actinobacteria strains.</title>
        <authorList>
            <person name="Klenk H.-P."/>
        </authorList>
    </citation>
    <scope>NUCLEOTIDE SEQUENCE [LARGE SCALE GENOMIC DNA]</scope>
    <source>
        <strain evidence="11 12">DSM 45162</strain>
    </source>
</reference>
<dbReference type="Gene3D" id="1.20.1560.10">
    <property type="entry name" value="ABC transporter type 1, transmembrane domain"/>
    <property type="match status" value="1"/>
</dbReference>
<feature type="transmembrane region" description="Helical" evidence="8">
    <location>
        <begin position="239"/>
        <end position="266"/>
    </location>
</feature>
<dbReference type="Pfam" id="PF00664">
    <property type="entry name" value="ABC_membrane"/>
    <property type="match status" value="1"/>
</dbReference>
<evidence type="ECO:0000256" key="4">
    <source>
        <dbReference type="ARBA" id="ARBA00022840"/>
    </source>
</evidence>
<dbReference type="CDD" id="cd18584">
    <property type="entry name" value="ABC_6TM_AarD_CydD"/>
    <property type="match status" value="1"/>
</dbReference>
<dbReference type="Pfam" id="PF00005">
    <property type="entry name" value="ABC_tran"/>
    <property type="match status" value="1"/>
</dbReference>
<dbReference type="SMART" id="SM00382">
    <property type="entry name" value="AAA"/>
    <property type="match status" value="1"/>
</dbReference>
<feature type="domain" description="ABC transporter" evidence="9">
    <location>
        <begin position="333"/>
        <end position="576"/>
    </location>
</feature>
<evidence type="ECO:0000313" key="11">
    <source>
        <dbReference type="EMBL" id="RZU54602.1"/>
    </source>
</evidence>
<feature type="domain" description="ABC transmembrane type-1" evidence="10">
    <location>
        <begin position="26"/>
        <end position="301"/>
    </location>
</feature>
<dbReference type="SUPFAM" id="SSF52540">
    <property type="entry name" value="P-loop containing nucleoside triphosphate hydrolases"/>
    <property type="match status" value="1"/>
</dbReference>
<dbReference type="OrthoDB" id="9806127at2"/>
<keyword evidence="5 8" id="KW-1133">Transmembrane helix</keyword>
<feature type="transmembrane region" description="Helical" evidence="8">
    <location>
        <begin position="55"/>
        <end position="74"/>
    </location>
</feature>
<feature type="transmembrane region" description="Helical" evidence="8">
    <location>
        <begin position="133"/>
        <end position="151"/>
    </location>
</feature>
<dbReference type="GO" id="GO:0140359">
    <property type="term" value="F:ABC-type transporter activity"/>
    <property type="evidence" value="ECO:0007669"/>
    <property type="project" value="InterPro"/>
</dbReference>
<evidence type="ECO:0000256" key="8">
    <source>
        <dbReference type="SAM" id="Phobius"/>
    </source>
</evidence>
<dbReference type="GO" id="GO:0005524">
    <property type="term" value="F:ATP binding"/>
    <property type="evidence" value="ECO:0007669"/>
    <property type="project" value="UniProtKB-KW"/>
</dbReference>
<dbReference type="SUPFAM" id="SSF90123">
    <property type="entry name" value="ABC transporter transmembrane region"/>
    <property type="match status" value="1"/>
</dbReference>
<protein>
    <submittedName>
        <fullName evidence="11">ATP-binding cassette subfamily C protein CydD/ATP-binding cassette subfamily C protein CydCD</fullName>
    </submittedName>
</protein>
<dbReference type="InterPro" id="IPR039421">
    <property type="entry name" value="Type_1_exporter"/>
</dbReference>
<dbReference type="InterPro" id="IPR003593">
    <property type="entry name" value="AAA+_ATPase"/>
</dbReference>